<feature type="signal peptide" evidence="1">
    <location>
        <begin position="1"/>
        <end position="23"/>
    </location>
</feature>
<dbReference type="OrthoDB" id="5943at2"/>
<keyword evidence="1" id="KW-0732">Signal</keyword>
<dbReference type="Proteomes" id="UP000238949">
    <property type="component" value="Unassembled WGS sequence"/>
</dbReference>
<gene>
    <name evidence="2" type="ORF">C6Y40_01480</name>
</gene>
<protein>
    <submittedName>
        <fullName evidence="2">DUF4198 domain-containing protein</fullName>
    </submittedName>
</protein>
<reference evidence="3" key="1">
    <citation type="journal article" date="2020" name="Int. J. Syst. Evol. Microbiol.">
        <title>Alteromonas alba sp. nov., a marine bacterium isolated from the seawater of the West Pacific Ocean.</title>
        <authorList>
            <person name="Sun C."/>
            <person name="Wu Y.-H."/>
            <person name="Xamxidin M."/>
            <person name="Cheng H."/>
            <person name="Xu X.-W."/>
        </authorList>
    </citation>
    <scope>NUCLEOTIDE SEQUENCE [LARGE SCALE GENOMIC DNA]</scope>
    <source>
        <strain evidence="3">190</strain>
    </source>
</reference>
<dbReference type="EMBL" id="PVNP01000012">
    <property type="protein sequence ID" value="PRO75382.1"/>
    <property type="molecule type" value="Genomic_DNA"/>
</dbReference>
<dbReference type="AlphaFoldDB" id="A0A2S9VFY3"/>
<accession>A0A2S9VFY3</accession>
<organism evidence="2 3">
    <name type="scientific">Alteromonas alba</name>
    <dbReference type="NCBI Taxonomy" id="2079529"/>
    <lineage>
        <taxon>Bacteria</taxon>
        <taxon>Pseudomonadati</taxon>
        <taxon>Pseudomonadota</taxon>
        <taxon>Gammaproteobacteria</taxon>
        <taxon>Alteromonadales</taxon>
        <taxon>Alteromonadaceae</taxon>
        <taxon>Alteromonas/Salinimonas group</taxon>
        <taxon>Alteromonas</taxon>
    </lineage>
</organism>
<proteinExistence type="predicted"/>
<evidence type="ECO:0000256" key="1">
    <source>
        <dbReference type="SAM" id="SignalP"/>
    </source>
</evidence>
<name>A0A2S9VFY3_9ALTE</name>
<keyword evidence="3" id="KW-1185">Reference proteome</keyword>
<evidence type="ECO:0000313" key="3">
    <source>
        <dbReference type="Proteomes" id="UP000238949"/>
    </source>
</evidence>
<dbReference type="InterPro" id="IPR019613">
    <property type="entry name" value="DUF4198"/>
</dbReference>
<dbReference type="Pfam" id="PF10670">
    <property type="entry name" value="DUF4198"/>
    <property type="match status" value="1"/>
</dbReference>
<sequence length="275" mass="30495">MKKSLLIGATALALTLASPFSQAHRVWIKPSTTSVSGDSEWITFDVAVANGIFHPDHFAYPAERLSVVSPSGNPVDIQNQQKLRYRSVFDVELTESGTYKVFNASQSLVAFWKDEDGERHFWPGRGKTGTVEEFYEAVPQDANDLNVMETANRLETYVTLGAPTADNNKLTGKGLELKALTHPNDAYTGEPIDFQFFMSGDKAQGTKVIVVKDGEKYRDTAGGIEVTADKEGKISLQFDEPGMYWLEAEYEDDKAKAPAKKRRASYVLVFEVLPL</sequence>
<evidence type="ECO:0000313" key="2">
    <source>
        <dbReference type="EMBL" id="PRO75382.1"/>
    </source>
</evidence>
<feature type="chain" id="PRO_5015760496" evidence="1">
    <location>
        <begin position="24"/>
        <end position="275"/>
    </location>
</feature>
<comment type="caution">
    <text evidence="2">The sequence shown here is derived from an EMBL/GenBank/DDBJ whole genome shotgun (WGS) entry which is preliminary data.</text>
</comment>
<dbReference type="RefSeq" id="WP_105932995.1">
    <property type="nucleotide sequence ID" value="NZ_PVNP01000012.1"/>
</dbReference>